<evidence type="ECO:0000313" key="1">
    <source>
        <dbReference type="EMBL" id="KAI4332962.1"/>
    </source>
</evidence>
<name>A0ACB9N9C1_BAUVA</name>
<evidence type="ECO:0000313" key="2">
    <source>
        <dbReference type="Proteomes" id="UP000828941"/>
    </source>
</evidence>
<gene>
    <name evidence="1" type="ORF">L6164_017827</name>
</gene>
<organism evidence="1 2">
    <name type="scientific">Bauhinia variegata</name>
    <name type="common">Purple orchid tree</name>
    <name type="synonym">Phanera variegata</name>
    <dbReference type="NCBI Taxonomy" id="167791"/>
    <lineage>
        <taxon>Eukaryota</taxon>
        <taxon>Viridiplantae</taxon>
        <taxon>Streptophyta</taxon>
        <taxon>Embryophyta</taxon>
        <taxon>Tracheophyta</taxon>
        <taxon>Spermatophyta</taxon>
        <taxon>Magnoliopsida</taxon>
        <taxon>eudicotyledons</taxon>
        <taxon>Gunneridae</taxon>
        <taxon>Pentapetalae</taxon>
        <taxon>rosids</taxon>
        <taxon>fabids</taxon>
        <taxon>Fabales</taxon>
        <taxon>Fabaceae</taxon>
        <taxon>Cercidoideae</taxon>
        <taxon>Cercideae</taxon>
        <taxon>Bauhiniinae</taxon>
        <taxon>Bauhinia</taxon>
    </lineage>
</organism>
<sequence length="83" mass="10002">MMHQVLSTPLLQTVILQILCIRRRTSRERENKQIQNDMVKAWVVEMKDALFDAEDLLDEIDAELYKRKLLQGMEFLPYYCWII</sequence>
<dbReference type="EMBL" id="CM039432">
    <property type="protein sequence ID" value="KAI4332962.1"/>
    <property type="molecule type" value="Genomic_DNA"/>
</dbReference>
<accession>A0ACB9N9C1</accession>
<proteinExistence type="predicted"/>
<comment type="caution">
    <text evidence="1">The sequence shown here is derived from an EMBL/GenBank/DDBJ whole genome shotgun (WGS) entry which is preliminary data.</text>
</comment>
<protein>
    <submittedName>
        <fullName evidence="1">Uncharacterized protein</fullName>
    </submittedName>
</protein>
<keyword evidence="2" id="KW-1185">Reference proteome</keyword>
<reference evidence="1 2" key="1">
    <citation type="journal article" date="2022" name="DNA Res.">
        <title>Chromosomal-level genome assembly of the orchid tree Bauhinia variegata (Leguminosae; Cercidoideae) supports the allotetraploid origin hypothesis of Bauhinia.</title>
        <authorList>
            <person name="Zhong Y."/>
            <person name="Chen Y."/>
            <person name="Zheng D."/>
            <person name="Pang J."/>
            <person name="Liu Y."/>
            <person name="Luo S."/>
            <person name="Meng S."/>
            <person name="Qian L."/>
            <person name="Wei D."/>
            <person name="Dai S."/>
            <person name="Zhou R."/>
        </authorList>
    </citation>
    <scope>NUCLEOTIDE SEQUENCE [LARGE SCALE GENOMIC DNA]</scope>
    <source>
        <strain evidence="1">BV-YZ2020</strain>
    </source>
</reference>
<dbReference type="Proteomes" id="UP000828941">
    <property type="component" value="Chromosome 7"/>
</dbReference>